<name>B3R9M6_CUPTR</name>
<accession>B3R9M6</accession>
<evidence type="ECO:0000313" key="1">
    <source>
        <dbReference type="EMBL" id="CAQ71601.1"/>
    </source>
</evidence>
<dbReference type="RefSeq" id="WP_012355821.1">
    <property type="nucleotide sequence ID" value="NC_010530.1"/>
</dbReference>
<protein>
    <submittedName>
        <fullName evidence="1">Uncharacterized protein</fullName>
    </submittedName>
</protein>
<dbReference type="HOGENOM" id="CLU_1238529_0_0_4"/>
<dbReference type="AlphaFoldDB" id="B3R9M6"/>
<dbReference type="EMBL" id="CU633750">
    <property type="protein sequence ID" value="CAQ71601.1"/>
    <property type="molecule type" value="Genomic_DNA"/>
</dbReference>
<reference evidence="1 2" key="1">
    <citation type="journal article" date="2008" name="Genome Res.">
        <title>Genome sequence of the beta-rhizobium Cupriavidus taiwanensis and comparative genomics of rhizobia.</title>
        <authorList>
            <person name="Amadou C."/>
            <person name="Pascal G."/>
            <person name="Mangenot S."/>
            <person name="Glew M."/>
            <person name="Bontemps C."/>
            <person name="Capela D."/>
            <person name="Carrere S."/>
            <person name="Cruveiller S."/>
            <person name="Dossat C."/>
            <person name="Lajus A."/>
            <person name="Marchetti M."/>
            <person name="Poinsot V."/>
            <person name="Rouy Z."/>
            <person name="Servin B."/>
            <person name="Saad M."/>
            <person name="Schenowitz C."/>
            <person name="Barbe V."/>
            <person name="Batut J."/>
            <person name="Medigue C."/>
            <person name="Masson-Boivin C."/>
        </authorList>
    </citation>
    <scope>NUCLEOTIDE SEQUENCE [LARGE SCALE GENOMIC DNA]</scope>
    <source>
        <strain evidence="2">DSM 17343 / BCRC 17206 / CCUG 44338 / CIP 107171 / LMG 19424 / R1</strain>
    </source>
</reference>
<gene>
    <name evidence="1" type="ordered locus">RALTA_B0990</name>
</gene>
<proteinExistence type="predicted"/>
<dbReference type="BioCyc" id="CTAI977880:RALTA_RS20445-MONOMER"/>
<organism evidence="1 2">
    <name type="scientific">Cupriavidus taiwanensis (strain DSM 17343 / BCRC 17206 / CCUG 44338 / CIP 107171 / LMG 19424 / R1)</name>
    <name type="common">Ralstonia taiwanensis (strain LMG 19424)</name>
    <dbReference type="NCBI Taxonomy" id="977880"/>
    <lineage>
        <taxon>Bacteria</taxon>
        <taxon>Pseudomonadati</taxon>
        <taxon>Pseudomonadota</taxon>
        <taxon>Betaproteobacteria</taxon>
        <taxon>Burkholderiales</taxon>
        <taxon>Burkholderiaceae</taxon>
        <taxon>Cupriavidus</taxon>
    </lineage>
</organism>
<keyword evidence="2" id="KW-1185">Reference proteome</keyword>
<sequence length="223" mass="24968">MTERTIVDDFVKQAMLDHFSLFPTRNHVLEHLFLTLGNGFEWGSDGYGNAVPVAYFLDRHANRGILLFEEEMPDMANKTTGLPALDAAYQVNAEFQNLVRSWAAANIDVISSDAFHFYGHSLGKVKPYPYCKGGLLDTAPDNIHPEWKRAAVRFAHNILAQIRGSLGLVNSDEETLRYLEQRAQEYLQPFQVCKAAVKRFRDPAQEALAAKLIAEVLAEGGKS</sequence>
<dbReference type="GeneID" id="29764197"/>
<dbReference type="Proteomes" id="UP000001692">
    <property type="component" value="Chromosome 2"/>
</dbReference>
<dbReference type="KEGG" id="cti:RALTA_B0990"/>
<evidence type="ECO:0000313" key="2">
    <source>
        <dbReference type="Proteomes" id="UP000001692"/>
    </source>
</evidence>